<gene>
    <name evidence="1" type="ORF">SDC9_207746</name>
</gene>
<evidence type="ECO:0000313" key="1">
    <source>
        <dbReference type="EMBL" id="MPN60023.1"/>
    </source>
</evidence>
<name>A0A645JK63_9ZZZZ</name>
<organism evidence="1">
    <name type="scientific">bioreactor metagenome</name>
    <dbReference type="NCBI Taxonomy" id="1076179"/>
    <lineage>
        <taxon>unclassified sequences</taxon>
        <taxon>metagenomes</taxon>
        <taxon>ecological metagenomes</taxon>
    </lineage>
</organism>
<accession>A0A645JK63</accession>
<reference evidence="1" key="1">
    <citation type="submission" date="2019-08" db="EMBL/GenBank/DDBJ databases">
        <authorList>
            <person name="Kucharzyk K."/>
            <person name="Murdoch R.W."/>
            <person name="Higgins S."/>
            <person name="Loffler F."/>
        </authorList>
    </citation>
    <scope>NUCLEOTIDE SEQUENCE</scope>
</reference>
<protein>
    <submittedName>
        <fullName evidence="1">Uncharacterized protein</fullName>
    </submittedName>
</protein>
<proteinExistence type="predicted"/>
<dbReference type="EMBL" id="VSSQ01134736">
    <property type="protein sequence ID" value="MPN60023.1"/>
    <property type="molecule type" value="Genomic_DNA"/>
</dbReference>
<dbReference type="AlphaFoldDB" id="A0A645JK63"/>
<comment type="caution">
    <text evidence="1">The sequence shown here is derived from an EMBL/GenBank/DDBJ whole genome shotgun (WGS) entry which is preliminary data.</text>
</comment>
<sequence length="115" mass="12439">MYGLNGKLCINRSTRTSKGISQTKFGSIRKPSDTILMAEVDGNSATGGASQSNVNGQYAVGRHDRRGQFSMCDGSAKAASTNDFVRASAVANSASEEWKVERKMYWYASPDAPDY</sequence>